<proteinExistence type="predicted"/>
<feature type="chain" id="PRO_5045650101" evidence="1">
    <location>
        <begin position="24"/>
        <end position="289"/>
    </location>
</feature>
<keyword evidence="3" id="KW-1185">Reference proteome</keyword>
<reference evidence="2 3" key="1">
    <citation type="submission" date="2024-06" db="EMBL/GenBank/DDBJ databases">
        <authorList>
            <person name="Chen R.Y."/>
        </authorList>
    </citation>
    <scope>NUCLEOTIDE SEQUENCE [LARGE SCALE GENOMIC DNA]</scope>
    <source>
        <strain evidence="2 3">D2</strain>
    </source>
</reference>
<feature type="signal peptide" evidence="1">
    <location>
        <begin position="1"/>
        <end position="23"/>
    </location>
</feature>
<sequence length="289" mass="33319">MRIKSFIITLVLVLSCLGNPANAGKTIVHAKANDPKETLIANILKLAISKSSANETFTFKEWPETLNEARLMSMLEDGTLQVAWAGTQKQYEEKYFPIRVPVLKGLLGHRIFIIRQGTQAMFDDVHNINDLRKIKLGQGKFWGDTFVLKHNGLKVVDPVKYVNLFYMLEGGRFDFFPRAVHEPWSEVASRPELKLTVEKNILLIYPFAMYFFVTRDNAALGRLIEEGFRNAIYDGSFNQLFFDHPLTQDVLMRSNLKSRRVIRLENPNMSELTPFDEKALWLNIDELEY</sequence>
<accession>A0ABV1RFE5</accession>
<evidence type="ECO:0000256" key="1">
    <source>
        <dbReference type="SAM" id="SignalP"/>
    </source>
</evidence>
<dbReference type="SUPFAM" id="SSF53850">
    <property type="entry name" value="Periplasmic binding protein-like II"/>
    <property type="match status" value="1"/>
</dbReference>
<dbReference type="EMBL" id="JBELOE010000143">
    <property type="protein sequence ID" value="MER2491649.1"/>
    <property type="molecule type" value="Genomic_DNA"/>
</dbReference>
<gene>
    <name evidence="2" type="ORF">ABS311_07115</name>
</gene>
<dbReference type="Proteomes" id="UP001467690">
    <property type="component" value="Unassembled WGS sequence"/>
</dbReference>
<dbReference type="RefSeq" id="WP_350401241.1">
    <property type="nucleotide sequence ID" value="NZ_JBELOE010000143.1"/>
</dbReference>
<name>A0ABV1RFE5_9ALTE</name>
<evidence type="ECO:0000313" key="2">
    <source>
        <dbReference type="EMBL" id="MER2491649.1"/>
    </source>
</evidence>
<protein>
    <submittedName>
        <fullName evidence="2">Diguanylate cyclase</fullName>
    </submittedName>
</protein>
<comment type="caution">
    <text evidence="2">The sequence shown here is derived from an EMBL/GenBank/DDBJ whole genome shotgun (WGS) entry which is preliminary data.</text>
</comment>
<dbReference type="PROSITE" id="PS51257">
    <property type="entry name" value="PROKAR_LIPOPROTEIN"/>
    <property type="match status" value="1"/>
</dbReference>
<evidence type="ECO:0000313" key="3">
    <source>
        <dbReference type="Proteomes" id="UP001467690"/>
    </source>
</evidence>
<keyword evidence="1" id="KW-0732">Signal</keyword>
<organism evidence="2 3">
    <name type="scientific">Catenovulum sediminis</name>
    <dbReference type="NCBI Taxonomy" id="1740262"/>
    <lineage>
        <taxon>Bacteria</taxon>
        <taxon>Pseudomonadati</taxon>
        <taxon>Pseudomonadota</taxon>
        <taxon>Gammaproteobacteria</taxon>
        <taxon>Alteromonadales</taxon>
        <taxon>Alteromonadaceae</taxon>
        <taxon>Catenovulum</taxon>
    </lineage>
</organism>